<feature type="domain" description="CCHC-type" evidence="7">
    <location>
        <begin position="536"/>
        <end position="550"/>
    </location>
</feature>
<proteinExistence type="predicted"/>
<evidence type="ECO:0000256" key="2">
    <source>
        <dbReference type="ARBA" id="ARBA00022771"/>
    </source>
</evidence>
<feature type="domain" description="Integrase catalytic" evidence="8">
    <location>
        <begin position="1754"/>
        <end position="1942"/>
    </location>
</feature>
<dbReference type="InterPro" id="IPR008042">
    <property type="entry name" value="Retrotrans_Pao"/>
</dbReference>
<evidence type="ECO:0000313" key="9">
    <source>
        <dbReference type="EMBL" id="KAG5684073.1"/>
    </source>
</evidence>
<feature type="compositionally biased region" description="Polar residues" evidence="6">
    <location>
        <begin position="483"/>
        <end position="503"/>
    </location>
</feature>
<keyword evidence="5" id="KW-0175">Coiled coil</keyword>
<evidence type="ECO:0000256" key="3">
    <source>
        <dbReference type="ARBA" id="ARBA00022833"/>
    </source>
</evidence>
<dbReference type="InterPro" id="IPR043502">
    <property type="entry name" value="DNA/RNA_pol_sf"/>
</dbReference>
<keyword evidence="1" id="KW-0479">Metal-binding</keyword>
<feature type="coiled-coil region" evidence="5">
    <location>
        <begin position="179"/>
        <end position="220"/>
    </location>
</feature>
<comment type="caution">
    <text evidence="9">The sequence shown here is derived from an EMBL/GenBank/DDBJ whole genome shotgun (WGS) entry which is preliminary data.</text>
</comment>
<dbReference type="Pfam" id="PF05380">
    <property type="entry name" value="Peptidase_A17"/>
    <property type="match status" value="1"/>
</dbReference>
<dbReference type="GO" id="GO:0015074">
    <property type="term" value="P:DNA integration"/>
    <property type="evidence" value="ECO:0007669"/>
    <property type="project" value="InterPro"/>
</dbReference>
<accession>A0A9J6CPC3</accession>
<dbReference type="InterPro" id="IPR036397">
    <property type="entry name" value="RNaseH_sf"/>
</dbReference>
<dbReference type="SUPFAM" id="SSF56672">
    <property type="entry name" value="DNA/RNA polymerases"/>
    <property type="match status" value="1"/>
</dbReference>
<reference evidence="9" key="1">
    <citation type="submission" date="2021-03" db="EMBL/GenBank/DDBJ databases">
        <title>Chromosome level genome of the anhydrobiotic midge Polypedilum vanderplanki.</title>
        <authorList>
            <person name="Yoshida Y."/>
            <person name="Kikawada T."/>
            <person name="Gusev O."/>
        </authorList>
    </citation>
    <scope>NUCLEOTIDE SEQUENCE</scope>
    <source>
        <strain evidence="9">NIAS01</strain>
        <tissue evidence="9">Whole body or cell culture</tissue>
    </source>
</reference>
<dbReference type="InterPro" id="IPR012337">
    <property type="entry name" value="RNaseH-like_sf"/>
</dbReference>
<evidence type="ECO:0000259" key="8">
    <source>
        <dbReference type="PROSITE" id="PS50994"/>
    </source>
</evidence>
<dbReference type="InterPro" id="IPR001965">
    <property type="entry name" value="Znf_PHD"/>
</dbReference>
<dbReference type="GO" id="GO:0042575">
    <property type="term" value="C:DNA polymerase complex"/>
    <property type="evidence" value="ECO:0007669"/>
    <property type="project" value="UniProtKB-ARBA"/>
</dbReference>
<dbReference type="InterPro" id="IPR011011">
    <property type="entry name" value="Znf_FYVE_PHD"/>
</dbReference>
<keyword evidence="10" id="KW-1185">Reference proteome</keyword>
<keyword evidence="2 4" id="KW-0863">Zinc-finger</keyword>
<dbReference type="InterPro" id="IPR001584">
    <property type="entry name" value="Integrase_cat-core"/>
</dbReference>
<feature type="compositionally biased region" description="Polar residues" evidence="6">
    <location>
        <begin position="616"/>
        <end position="626"/>
    </location>
</feature>
<dbReference type="SMART" id="SM00249">
    <property type="entry name" value="PHD"/>
    <property type="match status" value="1"/>
</dbReference>
<evidence type="ECO:0000256" key="1">
    <source>
        <dbReference type="ARBA" id="ARBA00022723"/>
    </source>
</evidence>
<dbReference type="SUPFAM" id="SSF57903">
    <property type="entry name" value="FYVE/PHD zinc finger"/>
    <property type="match status" value="1"/>
</dbReference>
<dbReference type="SUPFAM" id="SSF53098">
    <property type="entry name" value="Ribonuclease H-like"/>
    <property type="match status" value="1"/>
</dbReference>
<organism evidence="9 10">
    <name type="scientific">Polypedilum vanderplanki</name>
    <name type="common">Sleeping chironomid midge</name>
    <dbReference type="NCBI Taxonomy" id="319348"/>
    <lineage>
        <taxon>Eukaryota</taxon>
        <taxon>Metazoa</taxon>
        <taxon>Ecdysozoa</taxon>
        <taxon>Arthropoda</taxon>
        <taxon>Hexapoda</taxon>
        <taxon>Insecta</taxon>
        <taxon>Pterygota</taxon>
        <taxon>Neoptera</taxon>
        <taxon>Endopterygota</taxon>
        <taxon>Diptera</taxon>
        <taxon>Nematocera</taxon>
        <taxon>Chironomoidea</taxon>
        <taxon>Chironomidae</taxon>
        <taxon>Chironominae</taxon>
        <taxon>Polypedilum</taxon>
        <taxon>Polypedilum</taxon>
    </lineage>
</organism>
<dbReference type="EMBL" id="JADBJN010000001">
    <property type="protein sequence ID" value="KAG5684073.1"/>
    <property type="molecule type" value="Genomic_DNA"/>
</dbReference>
<sequence length="2068" mass="235751">MPGNSAIATIAYQFLHHPEKKKNFITTCPDAGKIKSFVFQCDEIQSDLTCSQCDKRIADKDNSAKVNGEYIVNTKETLLWCYSCDRLFHLVCASITELSDSAAPYICDLCTTEPNNGSAKALAIDGRDKYTFAQRLESIKEAEYVSDDDESEVSQFFEQTLHVDFIDGQFNLRTIKKLFEEQQDQTLRLGEKLQEAKRENDELTTQLQETQEKLRLLQINVHRQTASKVKLERKPGIIYATDFEDGSSLNTTFNPRTMSGVNSTRYYSDSGAIEAMHKMEINHLRNVLPKIKEFSGEPSKWLTFERGVELWKREGRYDDLHLKFLIRDKLTGRAARLVDRLFETHSCAEIMGRLRQAFGNPQIVLEEARNEVRELRLPQKLTQAAIIDATTIISSYIEACRQARIQAHDRSLALLICNQLDSRYSEGYFAFFRAKYPGETLEEKLDVLLEYLESIREILPPGTYSPENKKNMKLKEGSFQLNTVSSSPTQQSNNTKRSQNQANKRPIAESYEVRDIKEAQHMGYYLDKVKDYAENCLNCGKKGHYTVQCRAYKSKALDDRLKFVDSKKLCRCCIIATDHQASQCNLKKQCGMRVSGRRCIAKHHCSLHNKSNANFGAAKSTSSSRGQDAHEYSSSRTDQYQGYPVPSASGGQNVMCIALPNDNHQCLTLSNNSTSKLKSSAQTIKLFRTIVEYKGRSATAFTVGDSAAEISIVKRSLVDALGITGPPAMIGIRWTDDSTKNLTGIKVTIPIRGVLPDSKQFLVQDCFAIDDFNLPPRSLNVEQLKRSFPHLQAVPFDSYQDAVPAILLGSRHAALVEAIKPIWEDGEGKPIGVFTKLGYSIYGGEINLHSQLNVLNSVASELSDVDLVTNEDLSRQLEFANSLDNLYLKPTGTQLTVDEKSAIEQAESGIVQLPSGHIQMPLIWRLVNGDKPKLPDNFAMVLRRQLAQEKKLSKTPELLEAFNNNFKSEIDDGYIRAATAADMHTTNNVNYVPMSLVVNANKRPIKTRNVYDASAKFKGTSLNANLLPGPNLLIDILKPHMKMRECSIAFTGDIKSMFNRFKIDPADQNCQRILWRANTAQSMQIFIKESMLFGPTCSPFVSQFGKNYIAHKFKNEFPATAESIKTEVYMDDWLTSVPTLEEAIQRASEGIKIFAAANMQLISIQSNSSELLTALPLAHVKKELIPLFTDTHVGYVSKVLGISWDTSSDKIVFEFNEDLLRDKFSITRVKPTKREQCSLIARIYDVIGLLAHCIIRARILLQHSWKKQIEWDQEIDDEDSKLWSEWLADLKKAATIQIPRQRTSLRSLAEAESLELHTFSDAGKEAIAAVSYLAVVHKQKRETSFVMAKAKVAPLKLKSKQEITEMPRLELLAALMGARLAAHIVMLHEHLAMKQYFWCDSEVVLRWIWNTNLKLPRFAISPISEILETTEINQWRYVDTKLNVADLATKFQTHDFSDPHSVWFIGPEFLRQEPEEWPSQTFTTTKKKEAVVCAHQIDMQETTRNGVVENPLDFFPKKLPPYDCALMSTIDKETGNVQLSAIMTQLIERKPSIYYCWPKLVRATARMLLVRNEVLIPALRSKRWRNRRTRRNIIAASRVKQPIAPEYIEMAELFLIRYMQHQIWHSEIKALQKGKRINNNELLSLNVFLDDDQILRIRSRVSLPYSEYSQKYAPIIPRLKERNSLTEIMLFHYHYMFRHVCIESQMAEFRSKFWMTALREWLKAVGSKCNHCKIEKSYQTPPKMASLPTYRVDRTLKPFEVTGLDCCGPFLVTANEELQKVWIMLFTCTVTRFIHLELIESMDTQSALAAISSAYAAHGPLVRLISDNGTNFVGANNILHKEQEQIIKDLRKCSEGVNEHYIAQLKEFRWIFIPVKAAWFGGFYERLIGEVKRGMREEISTEGIDILQFRVAMTESAHRLNCRPLTHLAISHEEEELLTPHHLAKNRPGWPLLPSAHTLKGSGKPTDVRASYVEGQKLADKITRRFNKYYLSELTQRTKWNKDEPPMNVGDLVLIIDPNYTRSCWERGIIHSFRPSRDGIPRVAEIKTTRGIKPHTVQHLVKIQVDRA</sequence>
<dbReference type="Proteomes" id="UP001107558">
    <property type="component" value="Chromosome 1"/>
</dbReference>
<evidence type="ECO:0000259" key="7">
    <source>
        <dbReference type="PROSITE" id="PS50158"/>
    </source>
</evidence>
<dbReference type="GO" id="GO:0008270">
    <property type="term" value="F:zinc ion binding"/>
    <property type="evidence" value="ECO:0007669"/>
    <property type="project" value="UniProtKB-KW"/>
</dbReference>
<name>A0A9J6CPC3_POLVA</name>
<dbReference type="InterPro" id="IPR019786">
    <property type="entry name" value="Zinc_finger_PHD-type_CS"/>
</dbReference>
<dbReference type="OrthoDB" id="7762683at2759"/>
<dbReference type="PROSITE" id="PS50994">
    <property type="entry name" value="INTEGRASE"/>
    <property type="match status" value="1"/>
</dbReference>
<dbReference type="PROSITE" id="PS50158">
    <property type="entry name" value="ZF_CCHC"/>
    <property type="match status" value="1"/>
</dbReference>
<dbReference type="InterPro" id="IPR040676">
    <property type="entry name" value="DUF5641"/>
</dbReference>
<dbReference type="Pfam" id="PF18701">
    <property type="entry name" value="DUF5641"/>
    <property type="match status" value="1"/>
</dbReference>
<protein>
    <submittedName>
        <fullName evidence="9">Uncharacterized protein</fullName>
    </submittedName>
</protein>
<feature type="region of interest" description="Disordered" evidence="6">
    <location>
        <begin position="483"/>
        <end position="509"/>
    </location>
</feature>
<keyword evidence="3" id="KW-0862">Zinc</keyword>
<dbReference type="InterPro" id="IPR001878">
    <property type="entry name" value="Znf_CCHC"/>
</dbReference>
<dbReference type="GO" id="GO:0071897">
    <property type="term" value="P:DNA biosynthetic process"/>
    <property type="evidence" value="ECO:0007669"/>
    <property type="project" value="UniProtKB-ARBA"/>
</dbReference>
<dbReference type="PANTHER" id="PTHR47331:SF5">
    <property type="entry name" value="RIBONUCLEASE H"/>
    <property type="match status" value="1"/>
</dbReference>
<evidence type="ECO:0000313" key="10">
    <source>
        <dbReference type="Proteomes" id="UP001107558"/>
    </source>
</evidence>
<evidence type="ECO:0000256" key="6">
    <source>
        <dbReference type="SAM" id="MobiDB-lite"/>
    </source>
</evidence>
<feature type="region of interest" description="Disordered" evidence="6">
    <location>
        <begin position="616"/>
        <end position="644"/>
    </location>
</feature>
<dbReference type="GO" id="GO:0003676">
    <property type="term" value="F:nucleic acid binding"/>
    <property type="evidence" value="ECO:0007669"/>
    <property type="project" value="InterPro"/>
</dbReference>
<dbReference type="Gene3D" id="3.30.420.10">
    <property type="entry name" value="Ribonuclease H-like superfamily/Ribonuclease H"/>
    <property type="match status" value="1"/>
</dbReference>
<dbReference type="PANTHER" id="PTHR47331">
    <property type="entry name" value="PHD-TYPE DOMAIN-CONTAINING PROTEIN"/>
    <property type="match status" value="1"/>
</dbReference>
<evidence type="ECO:0000256" key="4">
    <source>
        <dbReference type="PROSITE-ProRule" id="PRU00047"/>
    </source>
</evidence>
<gene>
    <name evidence="9" type="ORF">PVAND_013322</name>
</gene>
<evidence type="ECO:0000256" key="5">
    <source>
        <dbReference type="SAM" id="Coils"/>
    </source>
</evidence>
<dbReference type="PROSITE" id="PS01359">
    <property type="entry name" value="ZF_PHD_1"/>
    <property type="match status" value="1"/>
</dbReference>